<dbReference type="SUPFAM" id="SSF50978">
    <property type="entry name" value="WD40 repeat-like"/>
    <property type="match status" value="1"/>
</dbReference>
<dbReference type="Gene3D" id="2.130.10.10">
    <property type="entry name" value="YVTN repeat-like/Quinoprotein amine dehydrogenase"/>
    <property type="match status" value="1"/>
</dbReference>
<accession>A0A835ZGU9</accession>
<name>A0A835ZGU9_SHEEP</name>
<feature type="region of interest" description="Disordered" evidence="3">
    <location>
        <begin position="1"/>
        <end position="65"/>
    </location>
</feature>
<proteinExistence type="predicted"/>
<dbReference type="PANTHER" id="PTHR15574">
    <property type="entry name" value="WD REPEAT DOMAIN-CONTAINING FAMILY"/>
    <property type="match status" value="1"/>
</dbReference>
<comment type="caution">
    <text evidence="4">The sequence shown here is derived from an EMBL/GenBank/DDBJ whole genome shotgun (WGS) entry which is preliminary data.</text>
</comment>
<dbReference type="AlphaFoldDB" id="A0A835ZGU9"/>
<dbReference type="GO" id="GO:0005737">
    <property type="term" value="C:cytoplasm"/>
    <property type="evidence" value="ECO:0007669"/>
    <property type="project" value="TreeGrafter"/>
</dbReference>
<evidence type="ECO:0000256" key="1">
    <source>
        <dbReference type="ARBA" id="ARBA00022574"/>
    </source>
</evidence>
<dbReference type="SMART" id="SM00320">
    <property type="entry name" value="WD40"/>
    <property type="match status" value="3"/>
</dbReference>
<reference evidence="4 5" key="1">
    <citation type="submission" date="2020-12" db="EMBL/GenBank/DDBJ databases">
        <title>De novo assembly of Tibetan sheep genome.</title>
        <authorList>
            <person name="Li X."/>
        </authorList>
    </citation>
    <scope>NUCLEOTIDE SEQUENCE [LARGE SCALE GENOMIC DNA]</scope>
    <source>
        <tissue evidence="4">Heart</tissue>
    </source>
</reference>
<feature type="region of interest" description="Disordered" evidence="3">
    <location>
        <begin position="341"/>
        <end position="368"/>
    </location>
</feature>
<dbReference type="InterPro" id="IPR045151">
    <property type="entry name" value="DCAF8"/>
</dbReference>
<keyword evidence="2" id="KW-0677">Repeat</keyword>
<evidence type="ECO:0008006" key="6">
    <source>
        <dbReference type="Google" id="ProtNLM"/>
    </source>
</evidence>
<dbReference type="Proteomes" id="UP000664991">
    <property type="component" value="Unassembled WGS sequence"/>
</dbReference>
<dbReference type="EMBL" id="JAEMGP010000027">
    <property type="protein sequence ID" value="KAG5193440.1"/>
    <property type="molecule type" value="Genomic_DNA"/>
</dbReference>
<dbReference type="InterPro" id="IPR036322">
    <property type="entry name" value="WD40_repeat_dom_sf"/>
</dbReference>
<feature type="compositionally biased region" description="Polar residues" evidence="3">
    <location>
        <begin position="53"/>
        <end position="62"/>
    </location>
</feature>
<keyword evidence="1" id="KW-0853">WD repeat</keyword>
<dbReference type="InterPro" id="IPR015943">
    <property type="entry name" value="WD40/YVTN_repeat-like_dom_sf"/>
</dbReference>
<sequence>MSDYKSIKDSQSEINSEEHSGAEAGGASAEVTRNGGSASDGGSPGQPGRANQGADTASTNKNIDLGSTGDAVHFLTGDRNQFQYQLGEPGEEGEVEKALAEEKWPQFLTSGEDAIVFAIDLRQGRPASNVVVTRKKEKRVGLYSIYVNPANNYHFAVGGRDQFVRIYDQSHNELLGSYNDKDIYVFNSSHGDGAQYVKRHKGHRNNATVKGVNFYGPRSEFVMSGSDCGHIFWEKSSCQIVQYMEGDKGGAINCLQPHPYLPAMATSSLDHDAKIWVPTAKVITCFAGLNNVVKRNKRGQNKDRQHHTNLFESHMLWFLTHHLTQRGHCPHWGATGIEMAETNSDESSSTSDVSEEEENQECVQCLPS</sequence>
<evidence type="ECO:0000313" key="4">
    <source>
        <dbReference type="EMBL" id="KAG5193440.1"/>
    </source>
</evidence>
<gene>
    <name evidence="4" type="ORF">JEQ12_019801</name>
</gene>
<evidence type="ECO:0000256" key="3">
    <source>
        <dbReference type="SAM" id="MobiDB-lite"/>
    </source>
</evidence>
<feature type="compositionally biased region" description="Basic and acidic residues" evidence="3">
    <location>
        <begin position="1"/>
        <end position="21"/>
    </location>
</feature>
<dbReference type="InterPro" id="IPR001680">
    <property type="entry name" value="WD40_rpt"/>
</dbReference>
<dbReference type="GO" id="GO:0080008">
    <property type="term" value="C:Cul4-RING E3 ubiquitin ligase complex"/>
    <property type="evidence" value="ECO:0007669"/>
    <property type="project" value="TreeGrafter"/>
</dbReference>
<evidence type="ECO:0000313" key="5">
    <source>
        <dbReference type="Proteomes" id="UP000664991"/>
    </source>
</evidence>
<protein>
    <recommendedName>
        <fullName evidence="6">DDB1- and CUL4-associated factor 8-like</fullName>
    </recommendedName>
</protein>
<feature type="compositionally biased region" description="Low complexity" evidence="3">
    <location>
        <begin position="341"/>
        <end position="352"/>
    </location>
</feature>
<dbReference type="Pfam" id="PF00400">
    <property type="entry name" value="WD40"/>
    <property type="match status" value="1"/>
</dbReference>
<evidence type="ECO:0000256" key="2">
    <source>
        <dbReference type="ARBA" id="ARBA00022737"/>
    </source>
</evidence>
<dbReference type="PANTHER" id="PTHR15574:SF42">
    <property type="entry name" value="DDB1- AND CUL4-ASSOCIATED FACTOR 8-LIKE PROTEIN 2"/>
    <property type="match status" value="1"/>
</dbReference>
<organism evidence="4 5">
    <name type="scientific">Ovis aries</name>
    <name type="common">Sheep</name>
    <dbReference type="NCBI Taxonomy" id="9940"/>
    <lineage>
        <taxon>Eukaryota</taxon>
        <taxon>Metazoa</taxon>
        <taxon>Chordata</taxon>
        <taxon>Craniata</taxon>
        <taxon>Vertebrata</taxon>
        <taxon>Euteleostomi</taxon>
        <taxon>Mammalia</taxon>
        <taxon>Eutheria</taxon>
        <taxon>Laurasiatheria</taxon>
        <taxon>Artiodactyla</taxon>
        <taxon>Ruminantia</taxon>
        <taxon>Pecora</taxon>
        <taxon>Bovidae</taxon>
        <taxon>Caprinae</taxon>
        <taxon>Ovis</taxon>
    </lineage>
</organism>